<dbReference type="Pfam" id="PF03476">
    <property type="entry name" value="MOSC_N"/>
    <property type="match status" value="1"/>
</dbReference>
<dbReference type="AlphaFoldDB" id="A0A820C1R9"/>
<feature type="non-terminal residue" evidence="2">
    <location>
        <position position="37"/>
    </location>
</feature>
<accession>A0A820C1R9</accession>
<proteinExistence type="predicted"/>
<protein>
    <recommendedName>
        <fullName evidence="1">Molybdenum cofactor sulfurase middle domain-containing protein</fullName>
    </recommendedName>
</protein>
<gene>
    <name evidence="2" type="ORF">OXD698_LOCUS40871</name>
</gene>
<dbReference type="Proteomes" id="UP000663844">
    <property type="component" value="Unassembled WGS sequence"/>
</dbReference>
<evidence type="ECO:0000313" key="2">
    <source>
        <dbReference type="EMBL" id="CAF4201648.1"/>
    </source>
</evidence>
<comment type="caution">
    <text evidence="2">The sequence shown here is derived from an EMBL/GenBank/DDBJ whole genome shotgun (WGS) entry which is preliminary data.</text>
</comment>
<evidence type="ECO:0000313" key="3">
    <source>
        <dbReference type="Proteomes" id="UP000663844"/>
    </source>
</evidence>
<reference evidence="2" key="1">
    <citation type="submission" date="2021-02" db="EMBL/GenBank/DDBJ databases">
        <authorList>
            <person name="Nowell W R."/>
        </authorList>
    </citation>
    <scope>NUCLEOTIDE SEQUENCE</scope>
</reference>
<name>A0A820C1R9_9BILA</name>
<organism evidence="2 3">
    <name type="scientific">Adineta steineri</name>
    <dbReference type="NCBI Taxonomy" id="433720"/>
    <lineage>
        <taxon>Eukaryota</taxon>
        <taxon>Metazoa</taxon>
        <taxon>Spiralia</taxon>
        <taxon>Gnathifera</taxon>
        <taxon>Rotifera</taxon>
        <taxon>Eurotatoria</taxon>
        <taxon>Bdelloidea</taxon>
        <taxon>Adinetida</taxon>
        <taxon>Adinetidae</taxon>
        <taxon>Adineta</taxon>
    </lineage>
</organism>
<dbReference type="EMBL" id="CAJOAZ010009337">
    <property type="protein sequence ID" value="CAF4201648.1"/>
    <property type="molecule type" value="Genomic_DNA"/>
</dbReference>
<feature type="domain" description="Molybdenum cofactor sulfurase middle" evidence="1">
    <location>
        <begin position="2"/>
        <end position="30"/>
    </location>
</feature>
<dbReference type="InterPro" id="IPR005303">
    <property type="entry name" value="MOCOS_middle"/>
</dbReference>
<evidence type="ECO:0000259" key="1">
    <source>
        <dbReference type="Pfam" id="PF03476"/>
    </source>
</evidence>
<sequence length="37" mass="4122">MHVHELIIYPIKSCAGIKVKEALMTKYGLAVPSNPRI</sequence>
<dbReference type="SUPFAM" id="SSF141673">
    <property type="entry name" value="MOSC N-terminal domain-like"/>
    <property type="match status" value="1"/>
</dbReference>